<accession>A0A857KV81</accession>
<protein>
    <submittedName>
        <fullName evidence="3">Transcriptional regulator</fullName>
    </submittedName>
</protein>
<dbReference type="GO" id="GO:0003677">
    <property type="term" value="F:DNA binding"/>
    <property type="evidence" value="ECO:0007669"/>
    <property type="project" value="UniProtKB-UniRule"/>
</dbReference>
<dbReference type="SUPFAM" id="SSF48452">
    <property type="entry name" value="TPR-like"/>
    <property type="match status" value="2"/>
</dbReference>
<dbReference type="SUPFAM" id="SSF46894">
    <property type="entry name" value="C-terminal effector domain of the bipartite response regulators"/>
    <property type="match status" value="1"/>
</dbReference>
<proteinExistence type="inferred from homology"/>
<dbReference type="InterPro" id="IPR011990">
    <property type="entry name" value="TPR-like_helical_dom_sf"/>
</dbReference>
<dbReference type="PROSITE" id="PS51755">
    <property type="entry name" value="OMPR_PHOB"/>
    <property type="match status" value="1"/>
</dbReference>
<dbReference type="GO" id="GO:0016887">
    <property type="term" value="F:ATP hydrolysis activity"/>
    <property type="evidence" value="ECO:0007669"/>
    <property type="project" value="InterPro"/>
</dbReference>
<dbReference type="EMBL" id="CP045810">
    <property type="protein sequence ID" value="QHN38956.1"/>
    <property type="molecule type" value="Genomic_DNA"/>
</dbReference>
<dbReference type="InterPro" id="IPR005158">
    <property type="entry name" value="BTAD"/>
</dbReference>
<dbReference type="Pfam" id="PF25872">
    <property type="entry name" value="HTH_77"/>
    <property type="match status" value="1"/>
</dbReference>
<dbReference type="RefSeq" id="WP_005186063.1">
    <property type="nucleotide sequence ID" value="NZ_CP045804.1"/>
</dbReference>
<dbReference type="GO" id="GO:0006355">
    <property type="term" value="P:regulation of DNA-templated transcription"/>
    <property type="evidence" value="ECO:0007669"/>
    <property type="project" value="InterPro"/>
</dbReference>
<dbReference type="InterPro" id="IPR001867">
    <property type="entry name" value="OmpR/PhoB-type_DNA-bd"/>
</dbReference>
<dbReference type="SUPFAM" id="SSF52540">
    <property type="entry name" value="P-loop containing nucleoside triphosphate hydrolases"/>
    <property type="match status" value="1"/>
</dbReference>
<dbReference type="PRINTS" id="PR00364">
    <property type="entry name" value="DISEASERSIST"/>
</dbReference>
<dbReference type="Pfam" id="PF13401">
    <property type="entry name" value="AAA_22"/>
    <property type="match status" value="1"/>
</dbReference>
<evidence type="ECO:0000256" key="1">
    <source>
        <dbReference type="ARBA" id="ARBA00005820"/>
    </source>
</evidence>
<dbReference type="Gene3D" id="1.10.10.10">
    <property type="entry name" value="Winged helix-like DNA-binding domain superfamily/Winged helix DNA-binding domain"/>
    <property type="match status" value="1"/>
</dbReference>
<dbReference type="InterPro" id="IPR049945">
    <property type="entry name" value="AAA_22"/>
</dbReference>
<dbReference type="Gene3D" id="3.40.50.300">
    <property type="entry name" value="P-loop containing nucleotide triphosphate hydrolases"/>
    <property type="match status" value="1"/>
</dbReference>
<name>A0A857KV81_9ACTN</name>
<dbReference type="SMART" id="SM00862">
    <property type="entry name" value="Trans_reg_C"/>
    <property type="match status" value="1"/>
</dbReference>
<dbReference type="Pfam" id="PF00486">
    <property type="entry name" value="Trans_reg_C"/>
    <property type="match status" value="1"/>
</dbReference>
<keyword evidence="2" id="KW-0238">DNA-binding</keyword>
<dbReference type="PANTHER" id="PTHR47691">
    <property type="entry name" value="REGULATOR-RELATED"/>
    <property type="match status" value="1"/>
</dbReference>
<dbReference type="GO" id="GO:0000160">
    <property type="term" value="P:phosphorelay signal transduction system"/>
    <property type="evidence" value="ECO:0007669"/>
    <property type="project" value="InterPro"/>
</dbReference>
<dbReference type="InterPro" id="IPR036388">
    <property type="entry name" value="WH-like_DNA-bd_sf"/>
</dbReference>
<organism evidence="3">
    <name type="scientific">Gordonia amarae</name>
    <dbReference type="NCBI Taxonomy" id="36821"/>
    <lineage>
        <taxon>Bacteria</taxon>
        <taxon>Bacillati</taxon>
        <taxon>Actinomycetota</taxon>
        <taxon>Actinomycetes</taxon>
        <taxon>Mycobacteriales</taxon>
        <taxon>Gordoniaceae</taxon>
        <taxon>Gordonia</taxon>
    </lineage>
</organism>
<dbReference type="AlphaFoldDB" id="A0A857KV81"/>
<dbReference type="InterPro" id="IPR016032">
    <property type="entry name" value="Sig_transdc_resp-reg_C-effctor"/>
</dbReference>
<dbReference type="Pfam" id="PF03704">
    <property type="entry name" value="BTAD"/>
    <property type="match status" value="1"/>
</dbReference>
<evidence type="ECO:0000313" key="3">
    <source>
        <dbReference type="EMBL" id="QHN38956.1"/>
    </source>
</evidence>
<comment type="similarity">
    <text evidence="1">Belongs to the AfsR/DnrI/RedD regulatory family.</text>
</comment>
<gene>
    <name evidence="3" type="ORF">GII30_07030</name>
</gene>
<dbReference type="InterPro" id="IPR027417">
    <property type="entry name" value="P-loop_NTPase"/>
</dbReference>
<dbReference type="InterPro" id="IPR058852">
    <property type="entry name" value="HTH_77"/>
</dbReference>
<dbReference type="Gene3D" id="1.25.40.10">
    <property type="entry name" value="Tetratricopeptide repeat domain"/>
    <property type="match status" value="2"/>
</dbReference>
<evidence type="ECO:0000256" key="2">
    <source>
        <dbReference type="ARBA" id="ARBA00023125"/>
    </source>
</evidence>
<dbReference type="PANTHER" id="PTHR47691:SF3">
    <property type="entry name" value="HTH-TYPE TRANSCRIPTIONAL REGULATOR RV0890C-RELATED"/>
    <property type="match status" value="1"/>
</dbReference>
<reference evidence="3" key="1">
    <citation type="journal article" date="2021" name="Nat. Microbiol.">
        <title>Cocultivation of an ultrasmall environmental parasitic bacterium with lytic ability against bacteria associated with wastewater foams.</title>
        <authorList>
            <person name="Batinovic S."/>
            <person name="Rose J.J.A."/>
            <person name="Ratcliffe J."/>
            <person name="Seviour R.J."/>
            <person name="Petrovski S."/>
        </authorList>
    </citation>
    <scope>NUCLEOTIDE SEQUENCE</scope>
    <source>
        <strain evidence="3">CON44</strain>
    </source>
</reference>
<dbReference type="SMART" id="SM01043">
    <property type="entry name" value="BTAD"/>
    <property type="match status" value="1"/>
</dbReference>
<sequence length="1093" mass="116048">MSTSQAESPVVTVIGLLGPITVAGASATSGASEPAPIAGVRARRLLVSLALADGRVRTAERLIDDVWGDDPPGSPPAALHTQISRLRSILGHGRLEAVAGGYRLTGCRTDLDIAGELVASGTGGDLAAADRLWRGVPGDDLGDAAGGIAGELTARATALRDKLDRTRIGVLLADGDHASARALAENLCAAEFLDETAHMWLMRALAGEGRVADALAVFVRLRRELSSQLGADPGPEITALNAQLLSGAKNSNADDSGVRAAPVTGRRRAKVVGLIADASELVGRDGDIAAIIDLLAAGRLVTVQGPGGVGKTRISHRVGARLAETGRSVFYVQLAPVRDDDDVVAAVASTLGVGDAEWTPGGRTRRPPGDLTVRIVDEIRGADTVLILDNCEQVLDGCARLVAELLAAEQNLTVLTTSRSPLLLAAENIYPLPTLAVGVDGASVELFGRRARAIRPTVSLDPVEVAALCDRLDGLPLAIELAAARIRTMSVGEITARLDERFGLLRGNDRGAPDRHRTLYAVIDWSWDLLGDDARSALRSLCRLPAGFTAETAAVILGYSGFRVDDVLEELVNQSLLAVVETATGTRYRMLETVREFGEAKLADDSAASRVVDEAICHWARAFALEVGAEYECAFASPALMDRVGAEAENLVWVLRRCVTVETGPLTGDELATVVTVFPVLGGLWVIRGLHSEVIAWSTRVMGVLPRPSGDLPDELRKFWQATVLVSSIHQMMHRNLRHVARGRMLLRTLLHRDTVMSEPTDFLSALALAGAGAPAHRLIATGVRAGSPKVALIARGLRMAGWENTGALDLALREGLRMLELTSRYDDIWLSAMPKNTVAGIYGQRAQWEHAIGYYRDAIGQLEQVAATEDSDGSRCYLAGALAALGRFDEAERVLAPIADGWTARDGDPQGHPEVTSAMMMVSAEICHGRGDRRGAAEVFGRSAALIRREHPFLTGDPGAVMLISGSVAGLLDCGDTTTALDYLGVLSEGLRSTLGGRTWLDLPQGATIALIVGRLLTLDQATAADGARLMALGVRLGARRDMPSLHRAVVDAQPNSGLSEDDWASLWDAVRRLSRHQVREEILDFATSSLP</sequence>